<dbReference type="PANTHER" id="PTHR33639:SF2">
    <property type="entry name" value="DUF393 DOMAIN-CONTAINING PROTEIN"/>
    <property type="match status" value="1"/>
</dbReference>
<comment type="caution">
    <text evidence="1">The sequence shown here is derived from an EMBL/GenBank/DDBJ whole genome shotgun (WGS) entry which is preliminary data.</text>
</comment>
<keyword evidence="2" id="KW-1185">Reference proteome</keyword>
<dbReference type="InterPro" id="IPR052927">
    <property type="entry name" value="DCC_oxidoreductase"/>
</dbReference>
<dbReference type="Proteomes" id="UP000078459">
    <property type="component" value="Unassembled WGS sequence"/>
</dbReference>
<sequence>MAANNKGIILFDGICNLCNGFVQKVIAADKNDYFRFASLQSEEAKELLKDHLEFKDLKTIIFLENNKIYTRSIAALKISKHLSGIWPLLQTGYIFPAFLRDGIYNIIAKNRYKWFGKKDQCMVPSPQLKSKFL</sequence>
<dbReference type="EMBL" id="LWHJ01000028">
    <property type="protein sequence ID" value="OAQ39122.1"/>
    <property type="molecule type" value="Genomic_DNA"/>
</dbReference>
<organism evidence="1 2">
    <name type="scientific">Pedobacter psychrophilus</name>
    <dbReference type="NCBI Taxonomy" id="1826909"/>
    <lineage>
        <taxon>Bacteria</taxon>
        <taxon>Pseudomonadati</taxon>
        <taxon>Bacteroidota</taxon>
        <taxon>Sphingobacteriia</taxon>
        <taxon>Sphingobacteriales</taxon>
        <taxon>Sphingobacteriaceae</taxon>
        <taxon>Pedobacter</taxon>
    </lineage>
</organism>
<reference evidence="1 2" key="1">
    <citation type="submission" date="2016-04" db="EMBL/GenBank/DDBJ databases">
        <authorList>
            <person name="Evans L.H."/>
            <person name="Alamgir A."/>
            <person name="Owens N."/>
            <person name="Weber N.D."/>
            <person name="Virtaneva K."/>
            <person name="Barbian K."/>
            <person name="Babar A."/>
            <person name="Rosenke K."/>
        </authorList>
    </citation>
    <scope>NUCLEOTIDE SEQUENCE [LARGE SCALE GENOMIC DNA]</scope>
    <source>
        <strain evidence="1 2">CCM 8644</strain>
    </source>
</reference>
<proteinExistence type="predicted"/>
<dbReference type="STRING" id="1826909.A5893_10665"/>
<dbReference type="Pfam" id="PF04134">
    <property type="entry name" value="DCC1-like"/>
    <property type="match status" value="1"/>
</dbReference>
<dbReference type="AlphaFoldDB" id="A0A179DE80"/>
<protein>
    <submittedName>
        <fullName evidence="1">Thiol-disulfide oxidoreductase</fullName>
    </submittedName>
</protein>
<evidence type="ECO:0000313" key="2">
    <source>
        <dbReference type="Proteomes" id="UP000078459"/>
    </source>
</evidence>
<reference evidence="1 2" key="2">
    <citation type="submission" date="2016-06" db="EMBL/GenBank/DDBJ databases">
        <title>Pedobacter psychrophilus sp. nov., isolated from Antarctic fragmentary rock.</title>
        <authorList>
            <person name="Svec P."/>
        </authorList>
    </citation>
    <scope>NUCLEOTIDE SEQUENCE [LARGE SCALE GENOMIC DNA]</scope>
    <source>
        <strain evidence="1 2">CCM 8644</strain>
    </source>
</reference>
<dbReference type="RefSeq" id="WP_068822650.1">
    <property type="nucleotide sequence ID" value="NZ_LWHJ01000028.1"/>
</dbReference>
<dbReference type="OrthoDB" id="9785438at2"/>
<dbReference type="GO" id="GO:0015035">
    <property type="term" value="F:protein-disulfide reductase activity"/>
    <property type="evidence" value="ECO:0007669"/>
    <property type="project" value="InterPro"/>
</dbReference>
<accession>A0A179DE80</accession>
<dbReference type="InterPro" id="IPR007263">
    <property type="entry name" value="DCC1-like"/>
</dbReference>
<evidence type="ECO:0000313" key="1">
    <source>
        <dbReference type="EMBL" id="OAQ39122.1"/>
    </source>
</evidence>
<name>A0A179DE80_9SPHI</name>
<dbReference type="PANTHER" id="PTHR33639">
    <property type="entry name" value="THIOL-DISULFIDE OXIDOREDUCTASE DCC"/>
    <property type="match status" value="1"/>
</dbReference>
<gene>
    <name evidence="1" type="ORF">A5893_10665</name>
</gene>